<feature type="domain" description="DZANK-type" evidence="2">
    <location>
        <begin position="5"/>
        <end position="50"/>
    </location>
</feature>
<evidence type="ECO:0000259" key="2">
    <source>
        <dbReference type="Pfam" id="PF12773"/>
    </source>
</evidence>
<name>A0A0M2PY98_PROHO</name>
<dbReference type="Pfam" id="PF12773">
    <property type="entry name" value="DZR"/>
    <property type="match status" value="1"/>
</dbReference>
<proteinExistence type="predicted"/>
<accession>A0A0M2PY98</accession>
<gene>
    <name evidence="3" type="ORF">PROH_09875</name>
</gene>
<dbReference type="InterPro" id="IPR025874">
    <property type="entry name" value="DZR"/>
</dbReference>
<evidence type="ECO:0000313" key="3">
    <source>
        <dbReference type="EMBL" id="KKJ00058.1"/>
    </source>
</evidence>
<dbReference type="Proteomes" id="UP000034681">
    <property type="component" value="Unassembled WGS sequence"/>
</dbReference>
<feature type="region of interest" description="Disordered" evidence="1">
    <location>
        <begin position="60"/>
        <end position="90"/>
    </location>
</feature>
<evidence type="ECO:0000313" key="4">
    <source>
        <dbReference type="Proteomes" id="UP000034681"/>
    </source>
</evidence>
<keyword evidence="4" id="KW-1185">Reference proteome</keyword>
<dbReference type="AlphaFoldDB" id="A0A0M2PY98"/>
<comment type="caution">
    <text evidence="3">The sequence shown here is derived from an EMBL/GenBank/DDBJ whole genome shotgun (WGS) entry which is preliminary data.</text>
</comment>
<dbReference type="EMBL" id="AJTX02000004">
    <property type="protein sequence ID" value="KKJ00058.1"/>
    <property type="molecule type" value="Genomic_DNA"/>
</dbReference>
<organism evidence="3 4">
    <name type="scientific">Prochlorothrix hollandica PCC 9006 = CALU 1027</name>
    <dbReference type="NCBI Taxonomy" id="317619"/>
    <lineage>
        <taxon>Bacteria</taxon>
        <taxon>Bacillati</taxon>
        <taxon>Cyanobacteriota</taxon>
        <taxon>Cyanophyceae</taxon>
        <taxon>Prochlorotrichales</taxon>
        <taxon>Prochlorotrichaceae</taxon>
        <taxon>Prochlorothrix</taxon>
    </lineage>
</organism>
<dbReference type="STRING" id="317619.GCA_000332315_00737"/>
<reference evidence="3" key="1">
    <citation type="submission" date="2012-04" db="EMBL/GenBank/DDBJ databases">
        <authorList>
            <person name="Borisov I.G."/>
            <person name="Ivanikova N.V."/>
            <person name="Pinevich A.V."/>
        </authorList>
    </citation>
    <scope>NUCLEOTIDE SEQUENCE</scope>
    <source>
        <strain evidence="3">CALU 1027</strain>
    </source>
</reference>
<dbReference type="OrthoDB" id="9816434at2"/>
<sequence length="90" mass="9343">MATPCPHCCYTNPAGATTCERCYAALDTLLGCSNCGVLLPNSANFCSQCGFPLAISPIPRVPTSSPVPKPPEGFEDSQPRGDGSRVDPQG</sequence>
<evidence type="ECO:0000256" key="1">
    <source>
        <dbReference type="SAM" id="MobiDB-lite"/>
    </source>
</evidence>
<feature type="compositionally biased region" description="Basic and acidic residues" evidence="1">
    <location>
        <begin position="77"/>
        <end position="90"/>
    </location>
</feature>
<protein>
    <recommendedName>
        <fullName evidence="2">DZANK-type domain-containing protein</fullName>
    </recommendedName>
</protein>
<dbReference type="RefSeq" id="WP_016923748.1">
    <property type="nucleotide sequence ID" value="NZ_KB235933.1"/>
</dbReference>